<proteinExistence type="predicted"/>
<protein>
    <submittedName>
        <fullName evidence="2">Uncharacterized protein</fullName>
    </submittedName>
</protein>
<feature type="non-terminal residue" evidence="2">
    <location>
        <position position="1"/>
    </location>
</feature>
<feature type="compositionally biased region" description="Polar residues" evidence="1">
    <location>
        <begin position="129"/>
        <end position="142"/>
    </location>
</feature>
<dbReference type="AlphaFoldDB" id="X0ZD16"/>
<gene>
    <name evidence="2" type="ORF">S01H1_80249</name>
</gene>
<name>X0ZD16_9ZZZZ</name>
<dbReference type="EMBL" id="BARS01054171">
    <property type="protein sequence ID" value="GAG46276.1"/>
    <property type="molecule type" value="Genomic_DNA"/>
</dbReference>
<organism evidence="2">
    <name type="scientific">marine sediment metagenome</name>
    <dbReference type="NCBI Taxonomy" id="412755"/>
    <lineage>
        <taxon>unclassified sequences</taxon>
        <taxon>metagenomes</taxon>
        <taxon>ecological metagenomes</taxon>
    </lineage>
</organism>
<sequence>IRQLTPVSSSNVKGVGQRKNELLVQFHPRGGIPQRTYRYQFGSPDAAAEAYNSLTSSGSPGRWVWENIRGHRKGEKVTNTKLGPSLSPPGTGDEVIGGTTASLVDYTISNRVPVSKMKNFDKLSKQLRRQTSNPTTDPNTGSRLEALLGSRKGLREQGLKKTAAAKQLPRLDFAKVYLGNVYDLVEDATFKELGLKKTMPKEKEGAWKTIKGTRVFIKEG</sequence>
<feature type="region of interest" description="Disordered" evidence="1">
    <location>
        <begin position="125"/>
        <end position="144"/>
    </location>
</feature>
<evidence type="ECO:0000256" key="1">
    <source>
        <dbReference type="SAM" id="MobiDB-lite"/>
    </source>
</evidence>
<evidence type="ECO:0000313" key="2">
    <source>
        <dbReference type="EMBL" id="GAG46276.1"/>
    </source>
</evidence>
<reference evidence="2" key="1">
    <citation type="journal article" date="2014" name="Front. Microbiol.">
        <title>High frequency of phylogenetically diverse reductive dehalogenase-homologous genes in deep subseafloor sedimentary metagenomes.</title>
        <authorList>
            <person name="Kawai M."/>
            <person name="Futagami T."/>
            <person name="Toyoda A."/>
            <person name="Takaki Y."/>
            <person name="Nishi S."/>
            <person name="Hori S."/>
            <person name="Arai W."/>
            <person name="Tsubouchi T."/>
            <person name="Morono Y."/>
            <person name="Uchiyama I."/>
            <person name="Ito T."/>
            <person name="Fujiyama A."/>
            <person name="Inagaki F."/>
            <person name="Takami H."/>
        </authorList>
    </citation>
    <scope>NUCLEOTIDE SEQUENCE</scope>
    <source>
        <strain evidence="2">Expedition CK06-06</strain>
    </source>
</reference>
<accession>X0ZD16</accession>
<feature type="non-terminal residue" evidence="2">
    <location>
        <position position="220"/>
    </location>
</feature>
<comment type="caution">
    <text evidence="2">The sequence shown here is derived from an EMBL/GenBank/DDBJ whole genome shotgun (WGS) entry which is preliminary data.</text>
</comment>